<name>A0A1M2VDB7_TRAPU</name>
<dbReference type="EMBL" id="MNAD01001443">
    <property type="protein sequence ID" value="OJT05527.1"/>
    <property type="molecule type" value="Genomic_DNA"/>
</dbReference>
<evidence type="ECO:0000313" key="3">
    <source>
        <dbReference type="Proteomes" id="UP000184267"/>
    </source>
</evidence>
<comment type="caution">
    <text evidence="2">The sequence shown here is derived from an EMBL/GenBank/DDBJ whole genome shotgun (WGS) entry which is preliminary data.</text>
</comment>
<gene>
    <name evidence="2" type="ORF">TRAPUB_3653</name>
</gene>
<keyword evidence="3" id="KW-1185">Reference proteome</keyword>
<evidence type="ECO:0000256" key="1">
    <source>
        <dbReference type="SAM" id="MobiDB-lite"/>
    </source>
</evidence>
<reference evidence="2 3" key="1">
    <citation type="submission" date="2016-10" db="EMBL/GenBank/DDBJ databases">
        <title>Genome sequence of the basidiomycete white-rot fungus Trametes pubescens.</title>
        <authorList>
            <person name="Makela M.R."/>
            <person name="Granchi Z."/>
            <person name="Peng M."/>
            <person name="De Vries R.P."/>
            <person name="Grigoriev I."/>
            <person name="Riley R."/>
            <person name="Hilden K."/>
        </authorList>
    </citation>
    <scope>NUCLEOTIDE SEQUENCE [LARGE SCALE GENOMIC DNA]</scope>
    <source>
        <strain evidence="2 3">FBCC735</strain>
    </source>
</reference>
<organism evidence="2 3">
    <name type="scientific">Trametes pubescens</name>
    <name type="common">White-rot fungus</name>
    <dbReference type="NCBI Taxonomy" id="154538"/>
    <lineage>
        <taxon>Eukaryota</taxon>
        <taxon>Fungi</taxon>
        <taxon>Dikarya</taxon>
        <taxon>Basidiomycota</taxon>
        <taxon>Agaricomycotina</taxon>
        <taxon>Agaricomycetes</taxon>
        <taxon>Polyporales</taxon>
        <taxon>Polyporaceae</taxon>
        <taxon>Trametes</taxon>
    </lineage>
</organism>
<evidence type="ECO:0000313" key="2">
    <source>
        <dbReference type="EMBL" id="OJT05527.1"/>
    </source>
</evidence>
<feature type="region of interest" description="Disordered" evidence="1">
    <location>
        <begin position="24"/>
        <end position="100"/>
    </location>
</feature>
<dbReference type="AlphaFoldDB" id="A0A1M2VDB7"/>
<accession>A0A1M2VDB7</accession>
<protein>
    <submittedName>
        <fullName evidence="2">Uncharacterized protein</fullName>
    </submittedName>
</protein>
<dbReference type="Proteomes" id="UP000184267">
    <property type="component" value="Unassembled WGS sequence"/>
</dbReference>
<sequence length="118" mass="12746">MPSQVFSWRPLRAHTCVLPLPLPKDAMETLPLPRSRDNTSKGIRVCGECPEPAESLPVGGTGDDEPAKSRHTMVVSTAASPAEHLGGQKPRARAPSRLSAKQACANFVPMSRARMYRA</sequence>
<proteinExistence type="predicted"/>